<reference evidence="1 2" key="1">
    <citation type="submission" date="2017-12" db="EMBL/GenBank/DDBJ databases">
        <title>Genome sequence of the active heterotrophic nitrifier-denitrifier, Cupriavidus pauculus UM1.</title>
        <authorList>
            <person name="Putonti C."/>
            <person name="Castignetti D."/>
        </authorList>
    </citation>
    <scope>NUCLEOTIDE SEQUENCE [LARGE SCALE GENOMIC DNA]</scope>
    <source>
        <strain evidence="1 2">UM1</strain>
    </source>
</reference>
<organism evidence="1 2">
    <name type="scientific">Cupriavidus pauculus</name>
    <dbReference type="NCBI Taxonomy" id="82633"/>
    <lineage>
        <taxon>Bacteria</taxon>
        <taxon>Pseudomonadati</taxon>
        <taxon>Pseudomonadota</taxon>
        <taxon>Betaproteobacteria</taxon>
        <taxon>Burkholderiales</taxon>
        <taxon>Burkholderiaceae</taxon>
        <taxon>Cupriavidus</taxon>
    </lineage>
</organism>
<evidence type="ECO:0000313" key="1">
    <source>
        <dbReference type="EMBL" id="PLP98109.1"/>
    </source>
</evidence>
<accession>A0A2N5C7B7</accession>
<protein>
    <submittedName>
        <fullName evidence="1">Uncharacterized protein</fullName>
    </submittedName>
</protein>
<gene>
    <name evidence="1" type="ORF">CYJ10_23590</name>
</gene>
<dbReference type="RefSeq" id="WP_101683870.1">
    <property type="nucleotide sequence ID" value="NZ_PJRP01000013.1"/>
</dbReference>
<dbReference type="EMBL" id="PJRP01000013">
    <property type="protein sequence ID" value="PLP98109.1"/>
    <property type="molecule type" value="Genomic_DNA"/>
</dbReference>
<dbReference type="Proteomes" id="UP000234341">
    <property type="component" value="Unassembled WGS sequence"/>
</dbReference>
<dbReference type="OrthoDB" id="8659244at2"/>
<sequence>MFAEAVAEYEAVALIPPRDLHDIARGIQSVSIAADLLNAMREIARLPVSGLTPEEVIEQQCVDVPPDELWHEVAAGRLWASYDGIAKRRLFPAWQFVEPVSELMPAVMDVLLAADCIDPCDFWESQFGEIADLTPAELLSGKLFAARRSVSIDQADYLAMPDIERQRVVLTMHDLLVSERRGTLG</sequence>
<comment type="caution">
    <text evidence="1">The sequence shown here is derived from an EMBL/GenBank/DDBJ whole genome shotgun (WGS) entry which is preliminary data.</text>
</comment>
<proteinExistence type="predicted"/>
<dbReference type="AlphaFoldDB" id="A0A2N5C7B7"/>
<evidence type="ECO:0000313" key="2">
    <source>
        <dbReference type="Proteomes" id="UP000234341"/>
    </source>
</evidence>
<name>A0A2N5C7B7_9BURK</name>